<sequence length="126" mass="13563">MKSDTESQLRALVGRGFEFLHPRDANGELTAVVGIRVHHDVIDVVRLRAEDDVVASRMPGETADITRPATLLWERSGTASAVLSALLALPEDHTPGVADRPRRAHGAVGCWVPTTPGRAKWLPATA</sequence>
<dbReference type="RefSeq" id="WP_378243967.1">
    <property type="nucleotide sequence ID" value="NZ_JBHSKF010000002.1"/>
</dbReference>
<proteinExistence type="predicted"/>
<protein>
    <submittedName>
        <fullName evidence="1">Uncharacterized protein</fullName>
    </submittedName>
</protein>
<evidence type="ECO:0000313" key="1">
    <source>
        <dbReference type="EMBL" id="MFC5286222.1"/>
    </source>
</evidence>
<name>A0ABW0EGX4_9PSEU</name>
<evidence type="ECO:0000313" key="2">
    <source>
        <dbReference type="Proteomes" id="UP001596157"/>
    </source>
</evidence>
<comment type="caution">
    <text evidence="1">The sequence shown here is derived from an EMBL/GenBank/DDBJ whole genome shotgun (WGS) entry which is preliminary data.</text>
</comment>
<gene>
    <name evidence="1" type="ORF">ACFPM7_04105</name>
</gene>
<keyword evidence="2" id="KW-1185">Reference proteome</keyword>
<reference evidence="2" key="1">
    <citation type="journal article" date="2019" name="Int. J. Syst. Evol. Microbiol.">
        <title>The Global Catalogue of Microorganisms (GCM) 10K type strain sequencing project: providing services to taxonomists for standard genome sequencing and annotation.</title>
        <authorList>
            <consortium name="The Broad Institute Genomics Platform"/>
            <consortium name="The Broad Institute Genome Sequencing Center for Infectious Disease"/>
            <person name="Wu L."/>
            <person name="Ma J."/>
        </authorList>
    </citation>
    <scope>NUCLEOTIDE SEQUENCE [LARGE SCALE GENOMIC DNA]</scope>
    <source>
        <strain evidence="2">CCUG 59778</strain>
    </source>
</reference>
<dbReference type="EMBL" id="JBHSKF010000002">
    <property type="protein sequence ID" value="MFC5286222.1"/>
    <property type="molecule type" value="Genomic_DNA"/>
</dbReference>
<dbReference type="Proteomes" id="UP001596157">
    <property type="component" value="Unassembled WGS sequence"/>
</dbReference>
<organism evidence="1 2">
    <name type="scientific">Actinokineospora guangxiensis</name>
    <dbReference type="NCBI Taxonomy" id="1490288"/>
    <lineage>
        <taxon>Bacteria</taxon>
        <taxon>Bacillati</taxon>
        <taxon>Actinomycetota</taxon>
        <taxon>Actinomycetes</taxon>
        <taxon>Pseudonocardiales</taxon>
        <taxon>Pseudonocardiaceae</taxon>
        <taxon>Actinokineospora</taxon>
    </lineage>
</organism>
<accession>A0ABW0EGX4</accession>